<dbReference type="AlphaFoldDB" id="A0A366X1K3"/>
<organism evidence="5 6">
    <name type="scientific">Phaeobacter gallaeciensis</name>
    <dbReference type="NCBI Taxonomy" id="60890"/>
    <lineage>
        <taxon>Bacteria</taxon>
        <taxon>Pseudomonadati</taxon>
        <taxon>Pseudomonadota</taxon>
        <taxon>Alphaproteobacteria</taxon>
        <taxon>Rhodobacterales</taxon>
        <taxon>Roseobacteraceae</taxon>
        <taxon>Phaeobacter</taxon>
    </lineage>
</organism>
<gene>
    <name evidence="5" type="ORF">DS909_08925</name>
</gene>
<name>A0A366X1K3_9RHOB</name>
<reference evidence="5 6" key="1">
    <citation type="submission" date="2018-07" db="EMBL/GenBank/DDBJ databases">
        <title>Modular assembly of carbohydrate-degrading microbial communities in the ocean.</title>
        <authorList>
            <person name="Enke T.N."/>
            <person name="Datta M.S."/>
            <person name="Schwartzman J.A."/>
            <person name="Cermak N."/>
            <person name="Schmitz D.A."/>
            <person name="Barrere J."/>
            <person name="Cordero O.X."/>
        </authorList>
    </citation>
    <scope>NUCLEOTIDE SEQUENCE [LARGE SCALE GENOMIC DNA]</scope>
    <source>
        <strain evidence="5 6">C3M10</strain>
    </source>
</reference>
<keyword evidence="1" id="KW-0229">DNA integration</keyword>
<comment type="caution">
    <text evidence="5">The sequence shown here is derived from an EMBL/GenBank/DDBJ whole genome shotgun (WGS) entry which is preliminary data.</text>
</comment>
<feature type="domain" description="Tyr recombinase" evidence="4">
    <location>
        <begin position="194"/>
        <end position="373"/>
    </location>
</feature>
<dbReference type="PANTHER" id="PTHR30349:SF94">
    <property type="entry name" value="INTEGRASE_RECOMBINASE HI_1414-RELATED"/>
    <property type="match status" value="1"/>
</dbReference>
<dbReference type="PROSITE" id="PS51898">
    <property type="entry name" value="TYR_RECOMBINASE"/>
    <property type="match status" value="1"/>
</dbReference>
<dbReference type="GO" id="GO:0003677">
    <property type="term" value="F:DNA binding"/>
    <property type="evidence" value="ECO:0007669"/>
    <property type="project" value="UniProtKB-KW"/>
</dbReference>
<accession>A0A366X1K3</accession>
<evidence type="ECO:0000256" key="1">
    <source>
        <dbReference type="ARBA" id="ARBA00022908"/>
    </source>
</evidence>
<dbReference type="InterPro" id="IPR002104">
    <property type="entry name" value="Integrase_catalytic"/>
</dbReference>
<sequence>MCKPLQTPCKRGYELQTTLTPFANIGIVCMASIYKSRDKWTAQVNLDGKRRSRTFDRKRDAERWARQEEAQQDATGTVQTVIADLTFNDVIAAYLDEFGEQASRSKLGTIRHISELIGRTPLPDLTSARIREFAKMRKAEGAGPATIGQDLTYIHTILKMGGAVADVDTDAALGAYTKARAILNASGTVGRPTERTRRPTDAELVALREQWAKRRRVVPMWDLTQFAIATAMRLSEICRIRWADLDVEGRMIWIRDRKHPRSKKGNDQNVPLLCGPVVIDGVTVDPMELVMRQHRTDPEIFPHDPKTVSTTFTRGVASCGISDLRFHDLRHDGVSRLFEAGYQIEQVSLVSGHQDWGMLRRYTQIKPESLHRA</sequence>
<dbReference type="Pfam" id="PF00589">
    <property type="entry name" value="Phage_integrase"/>
    <property type="match status" value="1"/>
</dbReference>
<dbReference type="Gene3D" id="1.10.443.10">
    <property type="entry name" value="Intergrase catalytic core"/>
    <property type="match status" value="1"/>
</dbReference>
<dbReference type="GO" id="GO:0006310">
    <property type="term" value="P:DNA recombination"/>
    <property type="evidence" value="ECO:0007669"/>
    <property type="project" value="UniProtKB-KW"/>
</dbReference>
<dbReference type="OrthoDB" id="6388170at2"/>
<evidence type="ECO:0000313" key="5">
    <source>
        <dbReference type="EMBL" id="RBW56817.1"/>
    </source>
</evidence>
<dbReference type="CDD" id="cd00796">
    <property type="entry name" value="INT_Rci_Hp1_C"/>
    <property type="match status" value="1"/>
</dbReference>
<evidence type="ECO:0000256" key="3">
    <source>
        <dbReference type="ARBA" id="ARBA00023172"/>
    </source>
</evidence>
<evidence type="ECO:0000256" key="2">
    <source>
        <dbReference type="ARBA" id="ARBA00023125"/>
    </source>
</evidence>
<dbReference type="Gene3D" id="1.10.150.130">
    <property type="match status" value="1"/>
</dbReference>
<dbReference type="InterPro" id="IPR050090">
    <property type="entry name" value="Tyrosine_recombinase_XerCD"/>
</dbReference>
<dbReference type="InterPro" id="IPR010998">
    <property type="entry name" value="Integrase_recombinase_N"/>
</dbReference>
<proteinExistence type="predicted"/>
<keyword evidence="2" id="KW-0238">DNA-binding</keyword>
<dbReference type="SUPFAM" id="SSF56349">
    <property type="entry name" value="DNA breaking-rejoining enzymes"/>
    <property type="match status" value="1"/>
</dbReference>
<dbReference type="Proteomes" id="UP000252706">
    <property type="component" value="Unassembled WGS sequence"/>
</dbReference>
<protein>
    <submittedName>
        <fullName evidence="5">Site-specific integrase</fullName>
    </submittedName>
</protein>
<keyword evidence="3" id="KW-0233">DNA recombination</keyword>
<dbReference type="GO" id="GO:0015074">
    <property type="term" value="P:DNA integration"/>
    <property type="evidence" value="ECO:0007669"/>
    <property type="project" value="UniProtKB-KW"/>
</dbReference>
<evidence type="ECO:0000313" key="6">
    <source>
        <dbReference type="Proteomes" id="UP000252706"/>
    </source>
</evidence>
<dbReference type="PANTHER" id="PTHR30349">
    <property type="entry name" value="PHAGE INTEGRASE-RELATED"/>
    <property type="match status" value="1"/>
</dbReference>
<dbReference type="InterPro" id="IPR013762">
    <property type="entry name" value="Integrase-like_cat_sf"/>
</dbReference>
<evidence type="ECO:0000259" key="4">
    <source>
        <dbReference type="PROSITE" id="PS51898"/>
    </source>
</evidence>
<dbReference type="InterPro" id="IPR011010">
    <property type="entry name" value="DNA_brk_join_enz"/>
</dbReference>
<dbReference type="EMBL" id="QOCE01000025">
    <property type="protein sequence ID" value="RBW56817.1"/>
    <property type="molecule type" value="Genomic_DNA"/>
</dbReference>